<protein>
    <submittedName>
        <fullName evidence="1">Uncharacterized protein</fullName>
    </submittedName>
</protein>
<dbReference type="Proteomes" id="UP000027725">
    <property type="component" value="Unassembled WGS sequence"/>
</dbReference>
<evidence type="ECO:0000313" key="1">
    <source>
        <dbReference type="EMBL" id="KEP69539.1"/>
    </source>
</evidence>
<accession>A0A074TCV8</accession>
<dbReference type="AlphaFoldDB" id="A0A074TCV8"/>
<name>A0A074TCV8_9RHOB</name>
<dbReference type="EMBL" id="JHEH01000013">
    <property type="protein sequence ID" value="KEP69539.1"/>
    <property type="molecule type" value="Genomic_DNA"/>
</dbReference>
<gene>
    <name evidence="1" type="ORF">DL1_03410</name>
</gene>
<reference evidence="1 2" key="1">
    <citation type="submission" date="2014-03" db="EMBL/GenBank/DDBJ databases">
        <title>The draft genome sequence of Thioclava dalianensis DLFJ1-1.</title>
        <authorList>
            <person name="Lai Q."/>
            <person name="Shao Z."/>
        </authorList>
    </citation>
    <scope>NUCLEOTIDE SEQUENCE [LARGE SCALE GENOMIC DNA]</scope>
    <source>
        <strain evidence="1 2">DLFJ1-1</strain>
    </source>
</reference>
<keyword evidence="2" id="KW-1185">Reference proteome</keyword>
<comment type="caution">
    <text evidence="1">The sequence shown here is derived from an EMBL/GenBank/DDBJ whole genome shotgun (WGS) entry which is preliminary data.</text>
</comment>
<proteinExistence type="predicted"/>
<dbReference type="RefSeq" id="WP_038066222.1">
    <property type="nucleotide sequence ID" value="NZ_FOVB01000009.1"/>
</dbReference>
<dbReference type="OrthoDB" id="962301at2"/>
<sequence>MSHFDDLENARVRYEMAEHLEHLFQAGIIRECDQPVYGIARLVQDKGQEILTPKQSWHFRTKVEEPYCRPECWRCGFTISVDQAWDVESGDLNDLCPSCRHDWDRM</sequence>
<organism evidence="1 2">
    <name type="scientific">Thioclava dalianensis</name>
    <dbReference type="NCBI Taxonomy" id="1185766"/>
    <lineage>
        <taxon>Bacteria</taxon>
        <taxon>Pseudomonadati</taxon>
        <taxon>Pseudomonadota</taxon>
        <taxon>Alphaproteobacteria</taxon>
        <taxon>Rhodobacterales</taxon>
        <taxon>Paracoccaceae</taxon>
        <taxon>Thioclava</taxon>
    </lineage>
</organism>
<evidence type="ECO:0000313" key="2">
    <source>
        <dbReference type="Proteomes" id="UP000027725"/>
    </source>
</evidence>